<gene>
    <name evidence="2" type="ORF">TM448A01550_0013</name>
</gene>
<dbReference type="AlphaFoldDB" id="A0A6H1ZR64"/>
<accession>A0A6H1ZR64</accession>
<protein>
    <submittedName>
        <fullName evidence="2">Putative reverse transcriptase-like protein</fullName>
    </submittedName>
</protein>
<proteinExistence type="predicted"/>
<dbReference type="InterPro" id="IPR002156">
    <property type="entry name" value="RNaseH_domain"/>
</dbReference>
<dbReference type="EMBL" id="MT144168">
    <property type="protein sequence ID" value="QJA49998.1"/>
    <property type="molecule type" value="Genomic_DNA"/>
</dbReference>
<dbReference type="GO" id="GO:0003676">
    <property type="term" value="F:nucleic acid binding"/>
    <property type="evidence" value="ECO:0007669"/>
    <property type="project" value="InterPro"/>
</dbReference>
<dbReference type="InterPro" id="IPR012337">
    <property type="entry name" value="RNaseH-like_sf"/>
</dbReference>
<dbReference type="Gene3D" id="3.30.420.10">
    <property type="entry name" value="Ribonuclease H-like superfamily/Ribonuclease H"/>
    <property type="match status" value="1"/>
</dbReference>
<dbReference type="Pfam" id="PF13456">
    <property type="entry name" value="RVT_3"/>
    <property type="match status" value="1"/>
</dbReference>
<dbReference type="GO" id="GO:0003964">
    <property type="term" value="F:RNA-directed DNA polymerase activity"/>
    <property type="evidence" value="ECO:0007669"/>
    <property type="project" value="UniProtKB-KW"/>
</dbReference>
<dbReference type="InterPro" id="IPR036397">
    <property type="entry name" value="RNaseH_sf"/>
</dbReference>
<dbReference type="GO" id="GO:0004523">
    <property type="term" value="F:RNA-DNA hybrid ribonuclease activity"/>
    <property type="evidence" value="ECO:0007669"/>
    <property type="project" value="InterPro"/>
</dbReference>
<name>A0A6H1ZR64_9ZZZZ</name>
<keyword evidence="2" id="KW-0808">Transferase</keyword>
<evidence type="ECO:0000313" key="2">
    <source>
        <dbReference type="EMBL" id="QJA49998.1"/>
    </source>
</evidence>
<feature type="domain" description="RNase H type-1" evidence="1">
    <location>
        <begin position="3"/>
        <end position="75"/>
    </location>
</feature>
<dbReference type="SUPFAM" id="SSF53098">
    <property type="entry name" value="Ribonuclease H-like"/>
    <property type="match status" value="1"/>
</dbReference>
<keyword evidence="2" id="KW-0548">Nucleotidyltransferase</keyword>
<organism evidence="2">
    <name type="scientific">viral metagenome</name>
    <dbReference type="NCBI Taxonomy" id="1070528"/>
    <lineage>
        <taxon>unclassified sequences</taxon>
        <taxon>metagenomes</taxon>
        <taxon>organismal metagenomes</taxon>
    </lineage>
</organism>
<sequence length="81" mass="9216">MNVGEYQAVILALKEAKRLKLKQVMLLTDSQLTANQINGLWKCRKEHLLTLLEQARTLLKGLKGEISWISREDNLAGKVLE</sequence>
<evidence type="ECO:0000259" key="1">
    <source>
        <dbReference type="Pfam" id="PF13456"/>
    </source>
</evidence>
<keyword evidence="2" id="KW-0695">RNA-directed DNA polymerase</keyword>
<reference evidence="2" key="1">
    <citation type="submission" date="2020-03" db="EMBL/GenBank/DDBJ databases">
        <title>The deep terrestrial virosphere.</title>
        <authorList>
            <person name="Holmfeldt K."/>
            <person name="Nilsson E."/>
            <person name="Simone D."/>
            <person name="Lopez-Fernandez M."/>
            <person name="Wu X."/>
            <person name="de Brujin I."/>
            <person name="Lundin D."/>
            <person name="Andersson A."/>
            <person name="Bertilsson S."/>
            <person name="Dopson M."/>
        </authorList>
    </citation>
    <scope>NUCLEOTIDE SEQUENCE</scope>
    <source>
        <strain evidence="2">TM448A01550</strain>
    </source>
</reference>